<accession>A0A1Y2SG05</accession>
<evidence type="ECO:0000313" key="1">
    <source>
        <dbReference type="EMBL" id="OTA16775.1"/>
    </source>
</evidence>
<evidence type="ECO:0000313" key="2">
    <source>
        <dbReference type="Proteomes" id="UP000194350"/>
    </source>
</evidence>
<reference evidence="1 2" key="1">
    <citation type="submission" date="2016-10" db="EMBL/GenBank/DDBJ databases">
        <title>Systematic genetic and metabolomic analysis of Xenorhabdus and Photorhabdus spp., highlights the requirements for a dual symbiotic and pathogenic life style.</title>
        <authorList>
            <person name="Tobias N.J."/>
            <person name="Wolff H."/>
            <person name="Djahanschiri B."/>
            <person name="Pidot S.J."/>
            <person name="Stinear T.P."/>
            <person name="Ebersberger I."/>
            <person name="Bode H.B."/>
        </authorList>
    </citation>
    <scope>NUCLEOTIDE SEQUENCE [LARGE SCALE GENOMIC DNA]</scope>
    <source>
        <strain evidence="1 2">DSM 22392</strain>
    </source>
</reference>
<organism evidence="1 2">
    <name type="scientific">Xenorhabdus vietnamensis</name>
    <dbReference type="NCBI Taxonomy" id="351656"/>
    <lineage>
        <taxon>Bacteria</taxon>
        <taxon>Pseudomonadati</taxon>
        <taxon>Pseudomonadota</taxon>
        <taxon>Gammaproteobacteria</taxon>
        <taxon>Enterobacterales</taxon>
        <taxon>Morganellaceae</taxon>
        <taxon>Xenorhabdus</taxon>
    </lineage>
</organism>
<dbReference type="RefSeq" id="WP_167376245.1">
    <property type="nucleotide sequence ID" value="NZ_CAWNGD010000106.1"/>
</dbReference>
<comment type="caution">
    <text evidence="1">The sequence shown here is derived from an EMBL/GenBank/DDBJ whole genome shotgun (WGS) entry which is preliminary data.</text>
</comment>
<name>A0A1Y2SG05_9GAMM</name>
<sequence length="58" mass="6348">MSEIERNIKKALERGEIVEMSSIPSYKGSSRILVGITIKAEGSGGFYEYVTILNPPGM</sequence>
<proteinExistence type="predicted"/>
<keyword evidence="2" id="KW-1185">Reference proteome</keyword>
<dbReference type="STRING" id="351656.Xvie_01453"/>
<protein>
    <submittedName>
        <fullName evidence="1">Uncharacterized protein</fullName>
    </submittedName>
</protein>
<dbReference type="Proteomes" id="UP000194350">
    <property type="component" value="Unassembled WGS sequence"/>
</dbReference>
<dbReference type="AlphaFoldDB" id="A0A1Y2SG05"/>
<gene>
    <name evidence="1" type="ORF">Xvie_01453</name>
</gene>
<dbReference type="EMBL" id="MUBJ01000006">
    <property type="protein sequence ID" value="OTA16775.1"/>
    <property type="molecule type" value="Genomic_DNA"/>
</dbReference>